<dbReference type="GO" id="GO:0010485">
    <property type="term" value="F:histone H4 acetyltransferase activity"/>
    <property type="evidence" value="ECO:0007669"/>
    <property type="project" value="InterPro"/>
</dbReference>
<dbReference type="STRING" id="35608.A0A2U1L1E7"/>
<accession>A0A2U1L1E7</accession>
<comment type="subcellular location">
    <subcellularLocation>
        <location evidence="2">Cytoplasm</location>
    </subcellularLocation>
    <subcellularLocation>
        <location evidence="1">Nucleus</location>
    </subcellularLocation>
</comment>
<dbReference type="InterPro" id="IPR039949">
    <property type="entry name" value="NAA40"/>
</dbReference>
<name>A0A2U1L1E7_ARTAN</name>
<dbReference type="GO" id="GO:1990189">
    <property type="term" value="F:protein N-terminal-serine acetyltransferase activity"/>
    <property type="evidence" value="ECO:0007669"/>
    <property type="project" value="UniProtKB-EC"/>
</dbReference>
<evidence type="ECO:0000256" key="4">
    <source>
        <dbReference type="ARBA" id="ARBA00012950"/>
    </source>
</evidence>
<dbReference type="Gene3D" id="3.40.630.30">
    <property type="match status" value="1"/>
</dbReference>
<evidence type="ECO:0000256" key="5">
    <source>
        <dbReference type="ARBA" id="ARBA00015043"/>
    </source>
</evidence>
<dbReference type="AlphaFoldDB" id="A0A2U1L1E7"/>
<dbReference type="Pfam" id="PF00583">
    <property type="entry name" value="Acetyltransf_1"/>
    <property type="match status" value="1"/>
</dbReference>
<comment type="caution">
    <text evidence="13">The sequence shown here is derived from an EMBL/GenBank/DDBJ whole genome shotgun (WGS) entry which is preliminary data.</text>
</comment>
<evidence type="ECO:0000313" key="13">
    <source>
        <dbReference type="EMBL" id="PWA42842.1"/>
    </source>
</evidence>
<evidence type="ECO:0000256" key="9">
    <source>
        <dbReference type="ARBA" id="ARBA00023315"/>
    </source>
</evidence>
<proteinExistence type="inferred from homology"/>
<evidence type="ECO:0000256" key="11">
    <source>
        <dbReference type="ARBA" id="ARBA00049524"/>
    </source>
</evidence>
<dbReference type="GO" id="GO:0043998">
    <property type="term" value="F:histone H2A acetyltransferase activity"/>
    <property type="evidence" value="ECO:0007669"/>
    <property type="project" value="InterPro"/>
</dbReference>
<organism evidence="13 14">
    <name type="scientific">Artemisia annua</name>
    <name type="common">Sweet wormwood</name>
    <dbReference type="NCBI Taxonomy" id="35608"/>
    <lineage>
        <taxon>Eukaryota</taxon>
        <taxon>Viridiplantae</taxon>
        <taxon>Streptophyta</taxon>
        <taxon>Embryophyta</taxon>
        <taxon>Tracheophyta</taxon>
        <taxon>Spermatophyta</taxon>
        <taxon>Magnoliopsida</taxon>
        <taxon>eudicotyledons</taxon>
        <taxon>Gunneridae</taxon>
        <taxon>Pentapetalae</taxon>
        <taxon>asterids</taxon>
        <taxon>campanulids</taxon>
        <taxon>Asterales</taxon>
        <taxon>Asteraceae</taxon>
        <taxon>Asteroideae</taxon>
        <taxon>Anthemideae</taxon>
        <taxon>Artemisiinae</taxon>
        <taxon>Artemisia</taxon>
    </lineage>
</organism>
<dbReference type="Proteomes" id="UP000245207">
    <property type="component" value="Unassembled WGS sequence"/>
</dbReference>
<evidence type="ECO:0000256" key="3">
    <source>
        <dbReference type="ARBA" id="ARBA00008870"/>
    </source>
</evidence>
<keyword evidence="7 13" id="KW-0808">Transferase</keyword>
<evidence type="ECO:0000256" key="10">
    <source>
        <dbReference type="ARBA" id="ARBA00047821"/>
    </source>
</evidence>
<keyword evidence="8" id="KW-0539">Nucleus</keyword>
<dbReference type="SUPFAM" id="SSF55729">
    <property type="entry name" value="Acyl-CoA N-acyltransferases (Nat)"/>
    <property type="match status" value="1"/>
</dbReference>
<evidence type="ECO:0000256" key="7">
    <source>
        <dbReference type="ARBA" id="ARBA00022679"/>
    </source>
</evidence>
<evidence type="ECO:0000313" key="14">
    <source>
        <dbReference type="Proteomes" id="UP000245207"/>
    </source>
</evidence>
<feature type="domain" description="N-acetyltransferase" evidence="12">
    <location>
        <begin position="64"/>
        <end position="226"/>
    </location>
</feature>
<dbReference type="GO" id="GO:0005634">
    <property type="term" value="C:nucleus"/>
    <property type="evidence" value="ECO:0007669"/>
    <property type="project" value="UniProtKB-SubCell"/>
</dbReference>
<dbReference type="InterPro" id="IPR000182">
    <property type="entry name" value="GNAT_dom"/>
</dbReference>
<keyword evidence="9 13" id="KW-0012">Acyltransferase</keyword>
<dbReference type="OrthoDB" id="424551at2759"/>
<evidence type="ECO:0000259" key="12">
    <source>
        <dbReference type="PROSITE" id="PS51186"/>
    </source>
</evidence>
<comment type="catalytic activity">
    <reaction evidence="10">
        <text>N-terminal L-seryl-[histone H2A] + acetyl-CoA = N-terminal N(alpha)-acetyl-L-seryl-[histone H2A] + CoA + H(+)</text>
        <dbReference type="Rhea" id="RHEA:50600"/>
        <dbReference type="Rhea" id="RHEA-COMP:12742"/>
        <dbReference type="Rhea" id="RHEA-COMP:12744"/>
        <dbReference type="ChEBI" id="CHEBI:15378"/>
        <dbReference type="ChEBI" id="CHEBI:57287"/>
        <dbReference type="ChEBI" id="CHEBI:57288"/>
        <dbReference type="ChEBI" id="CHEBI:64738"/>
        <dbReference type="ChEBI" id="CHEBI:83690"/>
        <dbReference type="EC" id="2.3.1.257"/>
    </reaction>
</comment>
<dbReference type="PANTHER" id="PTHR20531:SF1">
    <property type="entry name" value="N-ALPHA-ACETYLTRANSFERASE 40"/>
    <property type="match status" value="1"/>
</dbReference>
<gene>
    <name evidence="13" type="ORF">CTI12_AA515500</name>
</gene>
<sequence>MAGSSRSQIIQRKKRIQELIKSAYSSDKDNNYLSQFPTFQHYNNNNNNGLSVLLESGRGDKLSSSLKQYIQNLLKVNMEGPFGAEWPEEEKEKHREMSSPEALYIFVYNAPSTPDNVKASIIGFVHYRFTIEEEIPVLYVYELQLEPAYQGKGLGKFLMQLVEQIACKNSMGAVVLTVQKRNTSAIKFYLNKLRYNISAISPSKVYQLMGVVGEEKSYEILCKTFDHEAKAVLEESGST</sequence>
<dbReference type="EC" id="2.3.1.257" evidence="4"/>
<dbReference type="CDD" id="cd04301">
    <property type="entry name" value="NAT_SF"/>
    <property type="match status" value="1"/>
</dbReference>
<evidence type="ECO:0000256" key="2">
    <source>
        <dbReference type="ARBA" id="ARBA00004496"/>
    </source>
</evidence>
<evidence type="ECO:0000256" key="8">
    <source>
        <dbReference type="ARBA" id="ARBA00023242"/>
    </source>
</evidence>
<keyword evidence="6" id="KW-0963">Cytoplasm</keyword>
<dbReference type="GO" id="GO:0005737">
    <property type="term" value="C:cytoplasm"/>
    <property type="evidence" value="ECO:0007669"/>
    <property type="project" value="UniProtKB-SubCell"/>
</dbReference>
<protein>
    <recommendedName>
        <fullName evidence="5">N-alpha-acetyltransferase 40</fullName>
        <ecNumber evidence="4">2.3.1.257</ecNumber>
    </recommendedName>
</protein>
<dbReference type="InterPro" id="IPR016181">
    <property type="entry name" value="Acyl_CoA_acyltransferase"/>
</dbReference>
<dbReference type="PROSITE" id="PS51186">
    <property type="entry name" value="GNAT"/>
    <property type="match status" value="1"/>
</dbReference>
<keyword evidence="14" id="KW-1185">Reference proteome</keyword>
<dbReference type="PANTHER" id="PTHR20531">
    <property type="entry name" value="N-ALPHA-ACETYLTRANSFERASE 40"/>
    <property type="match status" value="1"/>
</dbReference>
<comment type="similarity">
    <text evidence="3">Belongs to the acetyltransferase family. NAA40 subfamily.</text>
</comment>
<evidence type="ECO:0000256" key="6">
    <source>
        <dbReference type="ARBA" id="ARBA00022490"/>
    </source>
</evidence>
<reference evidence="13 14" key="1">
    <citation type="journal article" date="2018" name="Mol. Plant">
        <title>The genome of Artemisia annua provides insight into the evolution of Asteraceae family and artemisinin biosynthesis.</title>
        <authorList>
            <person name="Shen Q."/>
            <person name="Zhang L."/>
            <person name="Liao Z."/>
            <person name="Wang S."/>
            <person name="Yan T."/>
            <person name="Shi P."/>
            <person name="Liu M."/>
            <person name="Fu X."/>
            <person name="Pan Q."/>
            <person name="Wang Y."/>
            <person name="Lv Z."/>
            <person name="Lu X."/>
            <person name="Zhang F."/>
            <person name="Jiang W."/>
            <person name="Ma Y."/>
            <person name="Chen M."/>
            <person name="Hao X."/>
            <person name="Li L."/>
            <person name="Tang Y."/>
            <person name="Lv G."/>
            <person name="Zhou Y."/>
            <person name="Sun X."/>
            <person name="Brodelius P.E."/>
            <person name="Rose J.K.C."/>
            <person name="Tang K."/>
        </authorList>
    </citation>
    <scope>NUCLEOTIDE SEQUENCE [LARGE SCALE GENOMIC DNA]</scope>
    <source>
        <strain evidence="14">cv. Huhao1</strain>
        <tissue evidence="13">Leaf</tissue>
    </source>
</reference>
<dbReference type="EMBL" id="PKPP01012162">
    <property type="protein sequence ID" value="PWA42842.1"/>
    <property type="molecule type" value="Genomic_DNA"/>
</dbReference>
<evidence type="ECO:0000256" key="1">
    <source>
        <dbReference type="ARBA" id="ARBA00004123"/>
    </source>
</evidence>
<comment type="catalytic activity">
    <reaction evidence="11">
        <text>N-terminal L-seryl-[histone H4] + acetyl-CoA = N-terminal N(alpha)-acetyl-L-seryl-[histone H4] + CoA + H(+)</text>
        <dbReference type="Rhea" id="RHEA:50596"/>
        <dbReference type="Rhea" id="RHEA-COMP:12740"/>
        <dbReference type="Rhea" id="RHEA-COMP:12743"/>
        <dbReference type="ChEBI" id="CHEBI:15378"/>
        <dbReference type="ChEBI" id="CHEBI:57287"/>
        <dbReference type="ChEBI" id="CHEBI:57288"/>
        <dbReference type="ChEBI" id="CHEBI:64738"/>
        <dbReference type="ChEBI" id="CHEBI:83690"/>
        <dbReference type="EC" id="2.3.1.257"/>
    </reaction>
</comment>